<evidence type="ECO:0000256" key="2">
    <source>
        <dbReference type="ARBA" id="ARBA00022670"/>
    </source>
</evidence>
<evidence type="ECO:0008006" key="10">
    <source>
        <dbReference type="Google" id="ProtNLM"/>
    </source>
</evidence>
<dbReference type="PANTHER" id="PTHR47901">
    <property type="entry name" value="CASPASE RECRUITMENT DOMAIN-CONTAINING PROTEIN 18"/>
    <property type="match status" value="1"/>
</dbReference>
<evidence type="ECO:0000313" key="9">
    <source>
        <dbReference type="Proteomes" id="UP000887568"/>
    </source>
</evidence>
<dbReference type="GO" id="GO:0006508">
    <property type="term" value="P:proteolysis"/>
    <property type="evidence" value="ECO:0007669"/>
    <property type="project" value="UniProtKB-KW"/>
</dbReference>
<dbReference type="GO" id="GO:0004197">
    <property type="term" value="F:cysteine-type endopeptidase activity"/>
    <property type="evidence" value="ECO:0007669"/>
    <property type="project" value="InterPro"/>
</dbReference>
<dbReference type="InterPro" id="IPR029030">
    <property type="entry name" value="Caspase-like_dom_sf"/>
</dbReference>
<feature type="domain" description="Caspase family p20" evidence="7">
    <location>
        <begin position="114"/>
        <end position="236"/>
    </location>
</feature>
<dbReference type="OrthoDB" id="6114029at2759"/>
<dbReference type="SUPFAM" id="SSF52129">
    <property type="entry name" value="Caspase-like"/>
    <property type="match status" value="1"/>
</dbReference>
<dbReference type="AlphaFoldDB" id="A0A913Z2U6"/>
<dbReference type="EnsemblMetazoa" id="XM_038190104.1">
    <property type="protein sequence ID" value="XP_038046032.1"/>
    <property type="gene ID" value="LOC119720441"/>
</dbReference>
<feature type="domain" description="Caspase family p10" evidence="6">
    <location>
        <begin position="282"/>
        <end position="370"/>
    </location>
</feature>
<name>A0A913Z2U6_PATMI</name>
<evidence type="ECO:0000256" key="5">
    <source>
        <dbReference type="RuleBase" id="RU003971"/>
    </source>
</evidence>
<dbReference type="RefSeq" id="XP_038046032.1">
    <property type="nucleotide sequence ID" value="XM_038190104.1"/>
</dbReference>
<dbReference type="Gene3D" id="3.40.50.1460">
    <property type="match status" value="1"/>
</dbReference>
<dbReference type="GeneID" id="119720441"/>
<dbReference type="InterPro" id="IPR002138">
    <property type="entry name" value="Pept_C14_p10"/>
</dbReference>
<dbReference type="PROSITE" id="PS50208">
    <property type="entry name" value="CASPASE_P20"/>
    <property type="match status" value="1"/>
</dbReference>
<keyword evidence="9" id="KW-1185">Reference proteome</keyword>
<dbReference type="InterPro" id="IPR011600">
    <property type="entry name" value="Pept_C14_caspase"/>
</dbReference>
<keyword evidence="4" id="KW-0378">Hydrolase</keyword>
<evidence type="ECO:0000256" key="1">
    <source>
        <dbReference type="ARBA" id="ARBA00010134"/>
    </source>
</evidence>
<proteinExistence type="inferred from homology"/>
<comment type="similarity">
    <text evidence="1 5">Belongs to the peptidase C14A family.</text>
</comment>
<evidence type="ECO:0000259" key="7">
    <source>
        <dbReference type="PROSITE" id="PS50208"/>
    </source>
</evidence>
<sequence length="373" mass="41781">MSGHYERDQTDDSKTKMKDEIQADYQQQGAHVGFIEHVSGSHNPIIVGSQVTYNFNNAPPPERAGAWNAPQNADDLPAVEPDCKGSYAALKMKTARPTQDMLNQENTYQLTSKCKGLAFILNNSVFNGGQLRKGSQIDTENMKHLFKELGYTPILHENLKGEDITKFFKEFASMFNHTGVSYDSAVIALMSHGHTGVILGIDDVQVKLRDLQRELEPHNCRGLDGKPKMFFVQACRRKFVTTLPVSHDGPNTASGAQESNQLLEELVLEQLDTFVADIGNPADVYFAYATTDGYLSLRSEVSGSFFVQALCEVFFARAHLDKLDTLMTKVRARVNSRKGKLFDQELKRVVTVMQTPECVNRTLKDVYFLPNYP</sequence>
<dbReference type="PROSITE" id="PS50207">
    <property type="entry name" value="CASPASE_P10"/>
    <property type="match status" value="1"/>
</dbReference>
<dbReference type="Pfam" id="PF00656">
    <property type="entry name" value="Peptidase_C14"/>
    <property type="match status" value="1"/>
</dbReference>
<reference evidence="8" key="1">
    <citation type="submission" date="2022-11" db="UniProtKB">
        <authorList>
            <consortium name="EnsemblMetazoa"/>
        </authorList>
    </citation>
    <scope>IDENTIFICATION</scope>
</reference>
<protein>
    <recommendedName>
        <fullName evidence="10">Caspase-3</fullName>
    </recommendedName>
</protein>
<dbReference type="Proteomes" id="UP000887568">
    <property type="component" value="Unplaced"/>
</dbReference>
<organism evidence="8 9">
    <name type="scientific">Patiria miniata</name>
    <name type="common">Bat star</name>
    <name type="synonym">Asterina miniata</name>
    <dbReference type="NCBI Taxonomy" id="46514"/>
    <lineage>
        <taxon>Eukaryota</taxon>
        <taxon>Metazoa</taxon>
        <taxon>Echinodermata</taxon>
        <taxon>Eleutherozoa</taxon>
        <taxon>Asterozoa</taxon>
        <taxon>Asteroidea</taxon>
        <taxon>Valvatacea</taxon>
        <taxon>Valvatida</taxon>
        <taxon>Asterinidae</taxon>
        <taxon>Patiria</taxon>
    </lineage>
</organism>
<keyword evidence="2" id="KW-0645">Protease</keyword>
<dbReference type="InterPro" id="IPR015917">
    <property type="entry name" value="Pept_C14A"/>
</dbReference>
<accession>A0A913Z2U6</accession>
<keyword evidence="3" id="KW-0053">Apoptosis</keyword>
<evidence type="ECO:0000313" key="8">
    <source>
        <dbReference type="EnsemblMetazoa" id="XP_038046032.1"/>
    </source>
</evidence>
<dbReference type="PRINTS" id="PR00376">
    <property type="entry name" value="IL1BCENZYME"/>
</dbReference>
<evidence type="ECO:0000256" key="4">
    <source>
        <dbReference type="ARBA" id="ARBA00022801"/>
    </source>
</evidence>
<evidence type="ECO:0000259" key="6">
    <source>
        <dbReference type="PROSITE" id="PS50207"/>
    </source>
</evidence>
<dbReference type="PANTHER" id="PTHR47901:SF8">
    <property type="entry name" value="CASPASE-3"/>
    <property type="match status" value="1"/>
</dbReference>
<dbReference type="GO" id="GO:0006915">
    <property type="term" value="P:apoptotic process"/>
    <property type="evidence" value="ECO:0007669"/>
    <property type="project" value="UniProtKB-KW"/>
</dbReference>
<dbReference type="InterPro" id="IPR001309">
    <property type="entry name" value="Pept_C14_p20"/>
</dbReference>
<evidence type="ECO:0000256" key="3">
    <source>
        <dbReference type="ARBA" id="ARBA00022703"/>
    </source>
</evidence>
<dbReference type="InterPro" id="IPR002398">
    <property type="entry name" value="Pept_C14"/>
</dbReference>
<dbReference type="OMA" id="MSGHYER"/>
<dbReference type="SMART" id="SM00115">
    <property type="entry name" value="CASc"/>
    <property type="match status" value="1"/>
</dbReference>